<organism evidence="2 3">
    <name type="scientific">Ensete ventricosum</name>
    <name type="common">Abyssinian banana</name>
    <name type="synonym">Musa ensete</name>
    <dbReference type="NCBI Taxonomy" id="4639"/>
    <lineage>
        <taxon>Eukaryota</taxon>
        <taxon>Viridiplantae</taxon>
        <taxon>Streptophyta</taxon>
        <taxon>Embryophyta</taxon>
        <taxon>Tracheophyta</taxon>
        <taxon>Spermatophyta</taxon>
        <taxon>Magnoliopsida</taxon>
        <taxon>Liliopsida</taxon>
        <taxon>Zingiberales</taxon>
        <taxon>Musaceae</taxon>
        <taxon>Ensete</taxon>
    </lineage>
</organism>
<dbReference type="Proteomes" id="UP000287651">
    <property type="component" value="Unassembled WGS sequence"/>
</dbReference>
<keyword evidence="1" id="KW-0812">Transmembrane</keyword>
<sequence>MRDLNASNLASIELRDAITCASRSEMPMSLSCYWVSGMEQLGGLVAERDGGSWVDGYGLGLIDNVGGSNNFGKDQIWVQQKTSKRSATEFFYDRLLFWAMVLGVVWVIKIGYDGCILRLKGCPKGILGGDSKMVGFRLVKKKKTKVQQ</sequence>
<reference evidence="2 3" key="1">
    <citation type="journal article" date="2014" name="Agronomy (Basel)">
        <title>A Draft Genome Sequence for Ensete ventricosum, the Drought-Tolerant Tree Against Hunger.</title>
        <authorList>
            <person name="Harrison J."/>
            <person name="Moore K.A."/>
            <person name="Paszkiewicz K."/>
            <person name="Jones T."/>
            <person name="Grant M."/>
            <person name="Ambacheew D."/>
            <person name="Muzemil S."/>
            <person name="Studholme D.J."/>
        </authorList>
    </citation>
    <scope>NUCLEOTIDE SEQUENCE [LARGE SCALE GENOMIC DNA]</scope>
</reference>
<keyword evidence="1" id="KW-0472">Membrane</keyword>
<comment type="caution">
    <text evidence="2">The sequence shown here is derived from an EMBL/GenBank/DDBJ whole genome shotgun (WGS) entry which is preliminary data.</text>
</comment>
<accession>A0A426XLT6</accession>
<dbReference type="AlphaFoldDB" id="A0A426XLT6"/>
<dbReference type="EMBL" id="AMZH03019415">
    <property type="protein sequence ID" value="RRT40390.1"/>
    <property type="molecule type" value="Genomic_DNA"/>
</dbReference>
<name>A0A426XLT6_ENSVE</name>
<evidence type="ECO:0000313" key="3">
    <source>
        <dbReference type="Proteomes" id="UP000287651"/>
    </source>
</evidence>
<keyword evidence="1" id="KW-1133">Transmembrane helix</keyword>
<evidence type="ECO:0000313" key="2">
    <source>
        <dbReference type="EMBL" id="RRT40390.1"/>
    </source>
</evidence>
<proteinExistence type="predicted"/>
<gene>
    <name evidence="2" type="ORF">B296_00035031</name>
</gene>
<evidence type="ECO:0000256" key="1">
    <source>
        <dbReference type="SAM" id="Phobius"/>
    </source>
</evidence>
<feature type="transmembrane region" description="Helical" evidence="1">
    <location>
        <begin position="95"/>
        <end position="112"/>
    </location>
</feature>
<protein>
    <submittedName>
        <fullName evidence="2">Uncharacterized protein</fullName>
    </submittedName>
</protein>